<reference evidence="1 2" key="1">
    <citation type="journal article" date="2010" name="Nature">
        <title>Nitrite-driven anaerobic methane oxidation by oxygenic bacteria.</title>
        <authorList>
            <person name="Ettwig K.F."/>
            <person name="Butler M.K."/>
            <person name="Le Paslier D."/>
            <person name="Pelletier E."/>
            <person name="Mangenot S."/>
            <person name="Kuypers M.M.M."/>
            <person name="Schreiber F."/>
            <person name="Dutilh B.E."/>
            <person name="Zedelius J."/>
            <person name="de Beer D."/>
            <person name="Gloerich J."/>
            <person name="Wessels H.J.C.T."/>
            <person name="van Allen T."/>
            <person name="Luesken F."/>
            <person name="Wu M."/>
            <person name="van de Pas-Schoonen K.T."/>
            <person name="Op den Camp H.J.M."/>
            <person name="Janssen-Megens E.M."/>
            <person name="Francoijs K-J."/>
            <person name="Stunnenberg H."/>
            <person name="Weissenbach J."/>
            <person name="Jetten M.S.M."/>
            <person name="Strous M."/>
        </authorList>
    </citation>
    <scope>NUCLEOTIDE SEQUENCE [LARGE SCALE GENOMIC DNA]</scope>
</reference>
<dbReference type="Proteomes" id="UP000006898">
    <property type="component" value="Chromosome"/>
</dbReference>
<sequence>MNNWNIPDWLEKEVKDRDRSCVYCRIDFLGTSNRTRKSIATWEHIVNDARIINRENIARCCFSCNSSKGTKKLFDWLESNYCKKRGITKDTVAGVVKRALAPQPNIRDDGA</sequence>
<evidence type="ECO:0000313" key="2">
    <source>
        <dbReference type="Proteomes" id="UP000006898"/>
    </source>
</evidence>
<protein>
    <recommendedName>
        <fullName evidence="3">HNH endonuclease</fullName>
    </recommendedName>
</protein>
<dbReference type="AlphaFoldDB" id="D5MIY8"/>
<dbReference type="KEGG" id="mox:DAMO_2585"/>
<dbReference type="EMBL" id="FP565575">
    <property type="protein sequence ID" value="CBE69658.1"/>
    <property type="molecule type" value="Genomic_DNA"/>
</dbReference>
<dbReference type="eggNOG" id="COG1403">
    <property type="taxonomic scope" value="Bacteria"/>
</dbReference>
<dbReference type="STRING" id="671143.DAMO_2585"/>
<name>D5MIY8_METO1</name>
<evidence type="ECO:0008006" key="3">
    <source>
        <dbReference type="Google" id="ProtNLM"/>
    </source>
</evidence>
<proteinExistence type="predicted"/>
<dbReference type="Gene3D" id="1.10.30.50">
    <property type="match status" value="1"/>
</dbReference>
<evidence type="ECO:0000313" key="1">
    <source>
        <dbReference type="EMBL" id="CBE69658.1"/>
    </source>
</evidence>
<organism evidence="1 2">
    <name type="scientific">Methylomirabilis oxygeniifera</name>
    <dbReference type="NCBI Taxonomy" id="671143"/>
    <lineage>
        <taxon>Bacteria</taxon>
        <taxon>Candidatus Methylomirabilota</taxon>
        <taxon>Candidatus Methylomirabilia</taxon>
        <taxon>Candidatus Methylomirabilales</taxon>
        <taxon>Candidatus Methylomirabilaceae</taxon>
        <taxon>Candidatus Methylomirabilis</taxon>
    </lineage>
</organism>
<accession>D5MIY8</accession>
<dbReference type="HOGENOM" id="CLU_168213_0_0_0"/>
<gene>
    <name evidence="1" type="ORF">DAMO_2585</name>
</gene>